<dbReference type="SUPFAM" id="SSF81296">
    <property type="entry name" value="E set domains"/>
    <property type="match status" value="1"/>
</dbReference>
<name>Q16VI4_AEDAE</name>
<dbReference type="PaxDb" id="7159-AAEL009557-PA"/>
<evidence type="ECO:0000313" key="8">
    <source>
        <dbReference type="Proteomes" id="UP000682892"/>
    </source>
</evidence>
<dbReference type="Pfam" id="PF02221">
    <property type="entry name" value="E1_DerP2_DerF2"/>
    <property type="match status" value="1"/>
</dbReference>
<comment type="similarity">
    <text evidence="2">Belongs to the NPC2 family.</text>
</comment>
<dbReference type="FunFam" id="2.60.40.770:FF:000001">
    <property type="entry name" value="NPC intracellular cholesterol transporter 2"/>
    <property type="match status" value="1"/>
</dbReference>
<evidence type="ECO:0000256" key="4">
    <source>
        <dbReference type="ARBA" id="ARBA00022729"/>
    </source>
</evidence>
<evidence type="ECO:0000256" key="5">
    <source>
        <dbReference type="SAM" id="SignalP"/>
    </source>
</evidence>
<accession>Q16VI4</accession>
<evidence type="ECO:0000256" key="2">
    <source>
        <dbReference type="ARBA" id="ARBA00006370"/>
    </source>
</evidence>
<evidence type="ECO:0000259" key="6">
    <source>
        <dbReference type="SMART" id="SM00737"/>
    </source>
</evidence>
<dbReference type="PhylomeDB" id="Q16VI4"/>
<keyword evidence="3" id="KW-0964">Secreted</keyword>
<dbReference type="OMA" id="QCKNKPF"/>
<dbReference type="CDD" id="cd00916">
    <property type="entry name" value="Npc2_like"/>
    <property type="match status" value="1"/>
</dbReference>
<dbReference type="InterPro" id="IPR033916">
    <property type="entry name" value="ML_Npc2-like"/>
</dbReference>
<dbReference type="eggNOG" id="KOG4063">
    <property type="taxonomic scope" value="Eukaryota"/>
</dbReference>
<feature type="signal peptide" evidence="5">
    <location>
        <begin position="1"/>
        <end position="17"/>
    </location>
</feature>
<evidence type="ECO:0000313" key="7">
    <source>
        <dbReference type="EMBL" id="EAT38572.1"/>
    </source>
</evidence>
<dbReference type="GO" id="GO:0032367">
    <property type="term" value="P:intracellular cholesterol transport"/>
    <property type="evidence" value="ECO:0007669"/>
    <property type="project" value="InterPro"/>
</dbReference>
<dbReference type="Gene3D" id="2.60.40.770">
    <property type="match status" value="1"/>
</dbReference>
<keyword evidence="4 5" id="KW-0732">Signal</keyword>
<gene>
    <name evidence="7" type="ORF">AaeL_AAEL009557</name>
</gene>
<reference evidence="7" key="2">
    <citation type="journal article" date="2007" name="Science">
        <title>Genome sequence of Aedes aegypti, a major arbovirus vector.</title>
        <authorList>
            <person name="Nene V."/>
            <person name="Wortman J.R."/>
            <person name="Lawson D."/>
            <person name="Haas B."/>
            <person name="Kodira C."/>
            <person name="Tu Z.J."/>
            <person name="Loftus B."/>
            <person name="Xi Z."/>
            <person name="Megy K."/>
            <person name="Grabherr M."/>
            <person name="Ren Q."/>
            <person name="Zdobnov E.M."/>
            <person name="Lobo N.F."/>
            <person name="Campbell K.S."/>
            <person name="Brown S.E."/>
            <person name="Bonaldo M.F."/>
            <person name="Zhu J."/>
            <person name="Sinkins S.P."/>
            <person name="Hogenkamp D.G."/>
            <person name="Amedeo P."/>
            <person name="Arensburger P."/>
            <person name="Atkinson P.W."/>
            <person name="Bidwell S."/>
            <person name="Biedler J."/>
            <person name="Birney E."/>
            <person name="Bruggner R.V."/>
            <person name="Costas J."/>
            <person name="Coy M.R."/>
            <person name="Crabtree J."/>
            <person name="Crawford M."/>
            <person name="Debruyn B."/>
            <person name="Decaprio D."/>
            <person name="Eiglmeier K."/>
            <person name="Eisenstadt E."/>
            <person name="El-Dorry H."/>
            <person name="Gelbart W.M."/>
            <person name="Gomes S.L."/>
            <person name="Hammond M."/>
            <person name="Hannick L.I."/>
            <person name="Hogan J.R."/>
            <person name="Holmes M.H."/>
            <person name="Jaffe D."/>
            <person name="Johnston J.S."/>
            <person name="Kennedy R.C."/>
            <person name="Koo H."/>
            <person name="Kravitz S."/>
            <person name="Kriventseva E.V."/>
            <person name="Kulp D."/>
            <person name="Labutti K."/>
            <person name="Lee E."/>
            <person name="Li S."/>
            <person name="Lovin D.D."/>
            <person name="Mao C."/>
            <person name="Mauceli E."/>
            <person name="Menck C.F."/>
            <person name="Miller J.R."/>
            <person name="Montgomery P."/>
            <person name="Mori A."/>
            <person name="Nascimento A.L."/>
            <person name="Naveira H.F."/>
            <person name="Nusbaum C."/>
            <person name="O'leary S."/>
            <person name="Orvis J."/>
            <person name="Pertea M."/>
            <person name="Quesneville H."/>
            <person name="Reidenbach K.R."/>
            <person name="Rogers Y.H."/>
            <person name="Roth C.W."/>
            <person name="Schneider J.R."/>
            <person name="Schatz M."/>
            <person name="Shumway M."/>
            <person name="Stanke M."/>
            <person name="Stinson E.O."/>
            <person name="Tubio J.M."/>
            <person name="Vanzee J.P."/>
            <person name="Verjovski-Almeida S."/>
            <person name="Werner D."/>
            <person name="White O."/>
            <person name="Wyder S."/>
            <person name="Zeng Q."/>
            <person name="Zhao Q."/>
            <person name="Zhao Y."/>
            <person name="Hill C.A."/>
            <person name="Raikhel A.S."/>
            <person name="Soares M.B."/>
            <person name="Knudson D.L."/>
            <person name="Lee N.H."/>
            <person name="Galagan J."/>
            <person name="Salzberg S.L."/>
            <person name="Paulsen I.T."/>
            <person name="Dimopoulos G."/>
            <person name="Collins F.H."/>
            <person name="Birren B."/>
            <person name="Fraser-Liggett C.M."/>
            <person name="Severson D.W."/>
        </authorList>
    </citation>
    <scope>NUCLEOTIDE SEQUENCE [LARGE SCALE GENOMIC DNA]</scope>
    <source>
        <strain evidence="7">Liverpool</strain>
    </source>
</reference>
<reference evidence="7" key="1">
    <citation type="submission" date="2005-10" db="EMBL/GenBank/DDBJ databases">
        <authorList>
            <person name="Loftus B.J."/>
            <person name="Nene V.M."/>
            <person name="Hannick L.I."/>
            <person name="Bidwell S."/>
            <person name="Haas B."/>
            <person name="Amedeo P."/>
            <person name="Orvis J."/>
            <person name="Wortman J.R."/>
            <person name="White O.R."/>
            <person name="Salzberg S."/>
            <person name="Shumway M."/>
            <person name="Koo H."/>
            <person name="Zhao Y."/>
            <person name="Holmes M."/>
            <person name="Miller J."/>
            <person name="Schatz M."/>
            <person name="Pop M."/>
            <person name="Pai G."/>
            <person name="Utterback T."/>
            <person name="Rogers Y.-H."/>
            <person name="Kravitz S."/>
            <person name="Fraser C.M."/>
        </authorList>
    </citation>
    <scope>NUCLEOTIDE SEQUENCE</scope>
    <source>
        <strain evidence="7">Liverpool</strain>
    </source>
</reference>
<evidence type="ECO:0000256" key="1">
    <source>
        <dbReference type="ARBA" id="ARBA00004613"/>
    </source>
</evidence>
<sequence length="152" mass="16824">MMNSIFIYTLLITPVFAVHNVVQVRPCSGNRPFPREVRVDDCSTMPCKLSRGRDASAEVDFIAPYDTANLRAVVVPIALGVELPFVLPPEYAKACNWLINSGCPISAGDAVTYNLKMPVQKAYPRIRLAIETSLIDEQQRTHACFELDIGVV</sequence>
<dbReference type="InterPro" id="IPR003172">
    <property type="entry name" value="ML_dom"/>
</dbReference>
<feature type="chain" id="PRO_5014307416" evidence="5">
    <location>
        <begin position="18"/>
        <end position="152"/>
    </location>
</feature>
<dbReference type="SMART" id="SM00737">
    <property type="entry name" value="ML"/>
    <property type="match status" value="1"/>
</dbReference>
<comment type="subcellular location">
    <subcellularLocation>
        <location evidence="1">Secreted</location>
    </subcellularLocation>
</comment>
<dbReference type="Proteomes" id="UP000682892">
    <property type="component" value="Unassembled WGS sequence"/>
</dbReference>
<dbReference type="VEuPathDB" id="VectorBase:AAEL009556"/>
<evidence type="ECO:0000256" key="3">
    <source>
        <dbReference type="ARBA" id="ARBA00022525"/>
    </source>
</evidence>
<reference evidence="7" key="3">
    <citation type="submission" date="2012-09" db="EMBL/GenBank/DDBJ databases">
        <authorList>
            <consortium name="VectorBase"/>
        </authorList>
    </citation>
    <scope>NUCLEOTIDE SEQUENCE</scope>
    <source>
        <strain evidence="7">Liverpool</strain>
    </source>
</reference>
<protein>
    <submittedName>
        <fullName evidence="7">AAEL009557-PA</fullName>
    </submittedName>
</protein>
<dbReference type="InterPro" id="IPR014756">
    <property type="entry name" value="Ig_E-set"/>
</dbReference>
<proteinExistence type="inferred from homology"/>
<feature type="domain" description="MD-2-related lipid-recognition" evidence="6">
    <location>
        <begin position="24"/>
        <end position="149"/>
    </location>
</feature>
<dbReference type="AlphaFoldDB" id="Q16VI4"/>
<dbReference type="STRING" id="7159.Q16VI4"/>
<dbReference type="EMBL" id="CH477591">
    <property type="protein sequence ID" value="EAT38572.1"/>
    <property type="molecule type" value="Genomic_DNA"/>
</dbReference>
<dbReference type="GO" id="GO:0005576">
    <property type="term" value="C:extracellular region"/>
    <property type="evidence" value="ECO:0007669"/>
    <property type="project" value="UniProtKB-SubCell"/>
</dbReference>
<organism evidence="7 8">
    <name type="scientific">Aedes aegypti</name>
    <name type="common">Yellowfever mosquito</name>
    <name type="synonym">Culex aegypti</name>
    <dbReference type="NCBI Taxonomy" id="7159"/>
    <lineage>
        <taxon>Eukaryota</taxon>
        <taxon>Metazoa</taxon>
        <taxon>Ecdysozoa</taxon>
        <taxon>Arthropoda</taxon>
        <taxon>Hexapoda</taxon>
        <taxon>Insecta</taxon>
        <taxon>Pterygota</taxon>
        <taxon>Neoptera</taxon>
        <taxon>Endopterygota</taxon>
        <taxon>Diptera</taxon>
        <taxon>Nematocera</taxon>
        <taxon>Culicoidea</taxon>
        <taxon>Culicidae</taxon>
        <taxon>Culicinae</taxon>
        <taxon>Aedini</taxon>
        <taxon>Aedes</taxon>
        <taxon>Stegomyia</taxon>
    </lineage>
</organism>
<dbReference type="HOGENOM" id="CLU_109192_4_1_1"/>